<organism evidence="2 3">
    <name type="scientific">Paeniglutamicibacter psychrophenolicus</name>
    <dbReference type="NCBI Taxonomy" id="257454"/>
    <lineage>
        <taxon>Bacteria</taxon>
        <taxon>Bacillati</taxon>
        <taxon>Actinomycetota</taxon>
        <taxon>Actinomycetes</taxon>
        <taxon>Micrococcales</taxon>
        <taxon>Micrococcaceae</taxon>
        <taxon>Paeniglutamicibacter</taxon>
    </lineage>
</organism>
<evidence type="ECO:0000313" key="3">
    <source>
        <dbReference type="Proteomes" id="UP000766570"/>
    </source>
</evidence>
<gene>
    <name evidence="2" type="ORF">JOF46_004017</name>
</gene>
<accession>A0ABS4WIT4</accession>
<feature type="region of interest" description="Disordered" evidence="1">
    <location>
        <begin position="1"/>
        <end position="28"/>
    </location>
</feature>
<proteinExistence type="predicted"/>
<sequence length="61" mass="6340">MIHGHGNEKTPSFLTGGGRPRQASAAGPGIVVTTRSDIAGETVHTPGTITFWRASPVQTRA</sequence>
<dbReference type="Proteomes" id="UP000766570">
    <property type="component" value="Unassembled WGS sequence"/>
</dbReference>
<dbReference type="EMBL" id="JAGIOE010000001">
    <property type="protein sequence ID" value="MBP2376105.1"/>
    <property type="molecule type" value="Genomic_DNA"/>
</dbReference>
<comment type="caution">
    <text evidence="2">The sequence shown here is derived from an EMBL/GenBank/DDBJ whole genome shotgun (WGS) entry which is preliminary data.</text>
</comment>
<protein>
    <submittedName>
        <fullName evidence="2">Uncharacterized protein</fullName>
    </submittedName>
</protein>
<name>A0ABS4WIT4_9MICC</name>
<reference evidence="2 3" key="1">
    <citation type="submission" date="2021-03" db="EMBL/GenBank/DDBJ databases">
        <title>Sequencing the genomes of 1000 actinobacteria strains.</title>
        <authorList>
            <person name="Klenk H.-P."/>
        </authorList>
    </citation>
    <scope>NUCLEOTIDE SEQUENCE [LARGE SCALE GENOMIC DNA]</scope>
    <source>
        <strain evidence="2 3">DSM 15454</strain>
    </source>
</reference>
<evidence type="ECO:0000256" key="1">
    <source>
        <dbReference type="SAM" id="MobiDB-lite"/>
    </source>
</evidence>
<keyword evidence="3" id="KW-1185">Reference proteome</keyword>
<evidence type="ECO:0000313" key="2">
    <source>
        <dbReference type="EMBL" id="MBP2376105.1"/>
    </source>
</evidence>